<proteinExistence type="predicted"/>
<feature type="non-terminal residue" evidence="2">
    <location>
        <position position="591"/>
    </location>
</feature>
<comment type="caution">
    <text evidence="2">The sequence shown here is derived from an EMBL/GenBank/DDBJ whole genome shotgun (WGS) entry which is preliminary data.</text>
</comment>
<evidence type="ECO:0000313" key="2">
    <source>
        <dbReference type="EMBL" id="MEQ2443715.1"/>
    </source>
</evidence>
<sequence>MNRKKLIEVALPLEAINRESSREKSIRHGHPSTLHLWWARRPLAAARAVIWSSLVDDPSSHPELFPSEEEQNLERQRLFRILEELVIWENSNNKDVLATAKAEILKSTESSPPELLDLFSGGGTIPLEAQRLGLKTHAHDLNPVSVMINKAMIEIPPRFAYMAPVNPDARTSAMATTWSRAQGLAEDVRYYGEWMKQEAFKRIGHLYPKVKLSREQGGGDATVIAWIWARTVKCPNPACGCEMPLASSFVLSKKKGKEAWAKPIPDGNRVRFEAHNEKCPKEYQSYKTGRGATFKCPCCGEVTSDEYVKQEGQEGRIGSQLMAIVAEGKRGRIYCSPSQEHIFTAQIERPEDAPTGMLPDNPRWFSPPAFGMNHYEDLFTPRQLTALTTFSSLVADAQKKAEADAVSAGIADDHLPLCKGGQGARAYGEAIGVYLAFVVDRQANYSSSLNGWSGDFIIQTFGRQALPMVWDYAESNPFSNSTGNWSGAINWVVKALEKLPAEVEGQAQQFNAQQDCMLREVMISTDPPYYDNIGYADLSDYFYIWLRRSINNTYPELFSTMLVPKAVFVKRKCEQKGPKKVSTFSTRFHVV</sequence>
<dbReference type="Pfam" id="PF06634">
    <property type="entry name" value="DUF1156"/>
    <property type="match status" value="1"/>
</dbReference>
<dbReference type="EMBL" id="JBBMFK010000014">
    <property type="protein sequence ID" value="MEQ2443715.1"/>
    <property type="molecule type" value="Genomic_DNA"/>
</dbReference>
<keyword evidence="3" id="KW-1185">Reference proteome</keyword>
<evidence type="ECO:0000259" key="1">
    <source>
        <dbReference type="Pfam" id="PF06634"/>
    </source>
</evidence>
<reference evidence="2 3" key="1">
    <citation type="submission" date="2024-03" db="EMBL/GenBank/DDBJ databases">
        <title>Human intestinal bacterial collection.</title>
        <authorList>
            <person name="Pauvert C."/>
            <person name="Hitch T.C.A."/>
            <person name="Clavel T."/>
        </authorList>
    </citation>
    <scope>NUCLEOTIDE SEQUENCE [LARGE SCALE GENOMIC DNA]</scope>
    <source>
        <strain evidence="2 3">CLA-AP-H29</strain>
    </source>
</reference>
<evidence type="ECO:0000313" key="3">
    <source>
        <dbReference type="Proteomes" id="UP001464378"/>
    </source>
</evidence>
<dbReference type="Proteomes" id="UP001464378">
    <property type="component" value="Unassembled WGS sequence"/>
</dbReference>
<gene>
    <name evidence="2" type="ORF">WMO64_09575</name>
</gene>
<feature type="domain" description="DUF1156" evidence="1">
    <location>
        <begin position="10"/>
        <end position="81"/>
    </location>
</feature>
<accession>A0ABV1EAH4</accession>
<organism evidence="2 3">
    <name type="scientific">Pseudoflavonifractor intestinihominis</name>
    <dbReference type="NCBI Taxonomy" id="3133171"/>
    <lineage>
        <taxon>Bacteria</taxon>
        <taxon>Bacillati</taxon>
        <taxon>Bacillota</taxon>
        <taxon>Clostridia</taxon>
        <taxon>Eubacteriales</taxon>
        <taxon>Oscillospiraceae</taxon>
        <taxon>Pseudoflavonifractor</taxon>
    </lineage>
</organism>
<protein>
    <submittedName>
        <fullName evidence="2">DUF1156 domain-containing protein</fullName>
    </submittedName>
</protein>
<dbReference type="InterPro" id="IPR009537">
    <property type="entry name" value="DUF1156"/>
</dbReference>
<name>A0ABV1EAH4_9FIRM</name>
<dbReference type="RefSeq" id="WP_349231818.1">
    <property type="nucleotide sequence ID" value="NZ_JBBMFK010000014.1"/>
</dbReference>